<evidence type="ECO:0000313" key="3">
    <source>
        <dbReference type="Proteomes" id="UP000073492"/>
    </source>
</evidence>
<dbReference type="AlphaFoldDB" id="A0A139IF44"/>
<name>A0A139IF44_9PEZI</name>
<dbReference type="EMBL" id="LFZO01000119">
    <property type="protein sequence ID" value="KXT13378.1"/>
    <property type="molecule type" value="Genomic_DNA"/>
</dbReference>
<evidence type="ECO:0000313" key="2">
    <source>
        <dbReference type="EMBL" id="KXT13378.1"/>
    </source>
</evidence>
<feature type="compositionally biased region" description="Polar residues" evidence="1">
    <location>
        <begin position="64"/>
        <end position="74"/>
    </location>
</feature>
<dbReference type="OrthoDB" id="3647959at2759"/>
<feature type="compositionally biased region" description="Polar residues" evidence="1">
    <location>
        <begin position="149"/>
        <end position="164"/>
    </location>
</feature>
<evidence type="ECO:0000256" key="1">
    <source>
        <dbReference type="SAM" id="MobiDB-lite"/>
    </source>
</evidence>
<proteinExistence type="predicted"/>
<accession>A0A139IF44</accession>
<sequence length="295" mass="32943">MNTPNNQESPRLAFEVTMAPQRPQKRARLSCSTPKACPRHQRHPRPFQKSPATPGPHHVRPDESQSTTLAPQRQNRQRRERLSSPPAFQRLQTHSGVVTNIIATPVRQYEQAHWLMAPKASIRAEEIALTPPSLREEYSLPVAPRKSTVVATTTQSKASGNTPLASKKPKVPVKTTKAPQRKNKASKGSIAGPQECSVWLRIPSSNRRVQLNLPLKSDLVSLAKQAAEMMGNEPLHKISLTVRRPEGSDILMWDGYHENEAPQLWVKNTAVDLDYIKERDENAGVPGLRKDVPGY</sequence>
<feature type="region of interest" description="Disordered" evidence="1">
    <location>
        <begin position="1"/>
        <end position="91"/>
    </location>
</feature>
<protein>
    <submittedName>
        <fullName evidence="2">Uncharacterized protein</fullName>
    </submittedName>
</protein>
<keyword evidence="3" id="KW-1185">Reference proteome</keyword>
<comment type="caution">
    <text evidence="2">The sequence shown here is derived from an EMBL/GenBank/DDBJ whole genome shotgun (WGS) entry which is preliminary data.</text>
</comment>
<feature type="compositionally biased region" description="Basic residues" evidence="1">
    <location>
        <begin position="37"/>
        <end position="46"/>
    </location>
</feature>
<feature type="region of interest" description="Disordered" evidence="1">
    <location>
        <begin position="149"/>
        <end position="190"/>
    </location>
</feature>
<organism evidence="2 3">
    <name type="scientific">Pseudocercospora musae</name>
    <dbReference type="NCBI Taxonomy" id="113226"/>
    <lineage>
        <taxon>Eukaryota</taxon>
        <taxon>Fungi</taxon>
        <taxon>Dikarya</taxon>
        <taxon>Ascomycota</taxon>
        <taxon>Pezizomycotina</taxon>
        <taxon>Dothideomycetes</taxon>
        <taxon>Dothideomycetidae</taxon>
        <taxon>Mycosphaerellales</taxon>
        <taxon>Mycosphaerellaceae</taxon>
        <taxon>Pseudocercospora</taxon>
    </lineage>
</organism>
<reference evidence="2 3" key="1">
    <citation type="submission" date="2015-07" db="EMBL/GenBank/DDBJ databases">
        <title>Comparative genomics of the Sigatoka disease complex on banana suggests a link between parallel evolutionary changes in Pseudocercospora fijiensis and Pseudocercospora eumusae and increased virulence on the banana host.</title>
        <authorList>
            <person name="Chang T.-C."/>
            <person name="Salvucci A."/>
            <person name="Crous P.W."/>
            <person name="Stergiopoulos I."/>
        </authorList>
    </citation>
    <scope>NUCLEOTIDE SEQUENCE [LARGE SCALE GENOMIC DNA]</scope>
    <source>
        <strain evidence="2 3">CBS 116634</strain>
    </source>
</reference>
<gene>
    <name evidence="2" type="ORF">AC579_9089</name>
</gene>
<dbReference type="Proteomes" id="UP000073492">
    <property type="component" value="Unassembled WGS sequence"/>
</dbReference>